<proteinExistence type="predicted"/>
<feature type="compositionally biased region" description="Acidic residues" evidence="1">
    <location>
        <begin position="11"/>
        <end position="20"/>
    </location>
</feature>
<gene>
    <name evidence="2" type="ORF">CEXT_585941</name>
</gene>
<dbReference type="EMBL" id="BPLR01015180">
    <property type="protein sequence ID" value="GIY74201.1"/>
    <property type="molecule type" value="Genomic_DNA"/>
</dbReference>
<dbReference type="AlphaFoldDB" id="A0AAV4VV97"/>
<protein>
    <submittedName>
        <fullName evidence="2">Uncharacterized protein</fullName>
    </submittedName>
</protein>
<feature type="region of interest" description="Disordered" evidence="1">
    <location>
        <begin position="1"/>
        <end position="28"/>
    </location>
</feature>
<evidence type="ECO:0000313" key="3">
    <source>
        <dbReference type="Proteomes" id="UP001054945"/>
    </source>
</evidence>
<comment type="caution">
    <text evidence="2">The sequence shown here is derived from an EMBL/GenBank/DDBJ whole genome shotgun (WGS) entry which is preliminary data.</text>
</comment>
<name>A0AAV4VV97_CAEEX</name>
<keyword evidence="3" id="KW-1185">Reference proteome</keyword>
<accession>A0AAV4VV97</accession>
<feature type="compositionally biased region" description="Polar residues" evidence="1">
    <location>
        <begin position="1"/>
        <end position="10"/>
    </location>
</feature>
<dbReference type="Proteomes" id="UP001054945">
    <property type="component" value="Unassembled WGS sequence"/>
</dbReference>
<reference evidence="2 3" key="1">
    <citation type="submission" date="2021-06" db="EMBL/GenBank/DDBJ databases">
        <title>Caerostris extrusa draft genome.</title>
        <authorList>
            <person name="Kono N."/>
            <person name="Arakawa K."/>
        </authorList>
    </citation>
    <scope>NUCLEOTIDE SEQUENCE [LARGE SCALE GENOMIC DNA]</scope>
</reference>
<organism evidence="2 3">
    <name type="scientific">Caerostris extrusa</name>
    <name type="common">Bark spider</name>
    <name type="synonym">Caerostris bankana</name>
    <dbReference type="NCBI Taxonomy" id="172846"/>
    <lineage>
        <taxon>Eukaryota</taxon>
        <taxon>Metazoa</taxon>
        <taxon>Ecdysozoa</taxon>
        <taxon>Arthropoda</taxon>
        <taxon>Chelicerata</taxon>
        <taxon>Arachnida</taxon>
        <taxon>Araneae</taxon>
        <taxon>Araneomorphae</taxon>
        <taxon>Entelegynae</taxon>
        <taxon>Araneoidea</taxon>
        <taxon>Araneidae</taxon>
        <taxon>Caerostris</taxon>
    </lineage>
</organism>
<evidence type="ECO:0000256" key="1">
    <source>
        <dbReference type="SAM" id="MobiDB-lite"/>
    </source>
</evidence>
<sequence length="108" mass="12456">MPGLKQSSYQSEDESTDVEEFSSQSNASKASLIKKEEIFNHPHAVNSPELQDFHQANCYDNEGYETDDSGYGEFCSESFEINNNLNFHDILLYVCDIPFQNRKLIKFF</sequence>
<evidence type="ECO:0000313" key="2">
    <source>
        <dbReference type="EMBL" id="GIY74201.1"/>
    </source>
</evidence>